<proteinExistence type="predicted"/>
<dbReference type="InterPro" id="IPR006566">
    <property type="entry name" value="FBD"/>
</dbReference>
<dbReference type="Pfam" id="PF08387">
    <property type="entry name" value="FBD"/>
    <property type="match status" value="2"/>
</dbReference>
<dbReference type="Pfam" id="PF24758">
    <property type="entry name" value="LRR_At5g56370"/>
    <property type="match status" value="2"/>
</dbReference>
<keyword evidence="3" id="KW-1185">Reference proteome</keyword>
<gene>
    <name evidence="2" type="ORF">C5167_014875</name>
</gene>
<dbReference type="EMBL" id="CM010717">
    <property type="protein sequence ID" value="RZC56019.1"/>
    <property type="molecule type" value="Genomic_DNA"/>
</dbReference>
<dbReference type="SMART" id="SM00256">
    <property type="entry name" value="FBOX"/>
    <property type="match status" value="1"/>
</dbReference>
<dbReference type="CDD" id="cd22160">
    <property type="entry name" value="F-box_AtFBL13-like"/>
    <property type="match status" value="1"/>
</dbReference>
<dbReference type="InterPro" id="IPR055411">
    <property type="entry name" value="LRR_FXL15/At3g58940/PEG3-like"/>
</dbReference>
<dbReference type="PROSITE" id="PS50181">
    <property type="entry name" value="FBOX"/>
    <property type="match status" value="1"/>
</dbReference>
<dbReference type="STRING" id="3469.A0A4Y7J8H2"/>
<dbReference type="Gramene" id="RZC56019">
    <property type="protein sequence ID" value="RZC56019"/>
    <property type="gene ID" value="C5167_014875"/>
</dbReference>
<dbReference type="InterPro" id="IPR001810">
    <property type="entry name" value="F-box_dom"/>
</dbReference>
<dbReference type="InterPro" id="IPR032675">
    <property type="entry name" value="LRR_dom_sf"/>
</dbReference>
<dbReference type="SUPFAM" id="SSF81383">
    <property type="entry name" value="F-box domain"/>
    <property type="match status" value="1"/>
</dbReference>
<dbReference type="InterPro" id="IPR050232">
    <property type="entry name" value="FBL13/AtMIF1-like"/>
</dbReference>
<protein>
    <recommendedName>
        <fullName evidence="1">F-box domain-containing protein</fullName>
    </recommendedName>
</protein>
<dbReference type="Gene3D" id="1.20.1280.50">
    <property type="match status" value="1"/>
</dbReference>
<dbReference type="Proteomes" id="UP000316621">
    <property type="component" value="Chromosome 3"/>
</dbReference>
<dbReference type="SUPFAM" id="SSF52047">
    <property type="entry name" value="RNI-like"/>
    <property type="match status" value="2"/>
</dbReference>
<organism evidence="2 3">
    <name type="scientific">Papaver somniferum</name>
    <name type="common">Opium poppy</name>
    <dbReference type="NCBI Taxonomy" id="3469"/>
    <lineage>
        <taxon>Eukaryota</taxon>
        <taxon>Viridiplantae</taxon>
        <taxon>Streptophyta</taxon>
        <taxon>Embryophyta</taxon>
        <taxon>Tracheophyta</taxon>
        <taxon>Spermatophyta</taxon>
        <taxon>Magnoliopsida</taxon>
        <taxon>Ranunculales</taxon>
        <taxon>Papaveraceae</taxon>
        <taxon>Papaveroideae</taxon>
        <taxon>Papaver</taxon>
    </lineage>
</organism>
<feature type="domain" description="F-box" evidence="1">
    <location>
        <begin position="563"/>
        <end position="609"/>
    </location>
</feature>
<dbReference type="SMART" id="SM00579">
    <property type="entry name" value="FBD"/>
    <property type="match status" value="2"/>
</dbReference>
<accession>A0A4Y7J8H2</accession>
<reference evidence="2 3" key="1">
    <citation type="journal article" date="2018" name="Science">
        <title>The opium poppy genome and morphinan production.</title>
        <authorList>
            <person name="Guo L."/>
            <person name="Winzer T."/>
            <person name="Yang X."/>
            <person name="Li Y."/>
            <person name="Ning Z."/>
            <person name="He Z."/>
            <person name="Teodor R."/>
            <person name="Lu Y."/>
            <person name="Bowser T.A."/>
            <person name="Graham I.A."/>
            <person name="Ye K."/>
        </authorList>
    </citation>
    <scope>NUCLEOTIDE SEQUENCE [LARGE SCALE GENOMIC DNA]</scope>
    <source>
        <strain evidence="3">cv. HN1</strain>
        <tissue evidence="2">Leaves</tissue>
    </source>
</reference>
<name>A0A4Y7J8H2_PAPSO</name>
<dbReference type="InterPro" id="IPR036047">
    <property type="entry name" value="F-box-like_dom_sf"/>
</dbReference>
<evidence type="ECO:0000313" key="2">
    <source>
        <dbReference type="EMBL" id="RZC56019.1"/>
    </source>
</evidence>
<dbReference type="PANTHER" id="PTHR31900">
    <property type="entry name" value="F-BOX/RNI SUPERFAMILY PROTEIN-RELATED"/>
    <property type="match status" value="1"/>
</dbReference>
<dbReference type="InterPro" id="IPR053781">
    <property type="entry name" value="F-box_AtFBL13-like"/>
</dbReference>
<dbReference type="AlphaFoldDB" id="A0A4Y7J8H2"/>
<evidence type="ECO:0000313" key="3">
    <source>
        <dbReference type="Proteomes" id="UP000316621"/>
    </source>
</evidence>
<dbReference type="Pfam" id="PF00646">
    <property type="entry name" value="F-box"/>
    <property type="match status" value="1"/>
</dbReference>
<sequence length="1008" mass="113602">MECTSMTIRPKDVPVVTRSAICNSQATPISYSSDSEDAFLGVVSLLKLVLSWEMEIDESNNETGKETPMDQQDNIDNLEVNEDQVEMLQRTRDNEGEVFEDFTDTKDYLQINPGFEYMANSKWQCSSSSYNEQSLPCADLGEGSKSMEEKDYYFCVIVHQISKPSNLNGKMNLTDFVLPQIPMYFPRLRYLALTGVSLGDENLTSKLFSSCPGLESLVLADCSIKFDFSSLSLKHFHLDNCDDVCESTDDYDITVKLSAPNLTSLICKDYMSQDYSLENLSSLVTADIGMKASDDYRVDLPKTVSELATEVKELYGAQMVKFIRAVSNVRDLTLSSPGFLEVVSESLDLLGDPYLQFSNLRFLKVETWVSSNCINTIAYLVRIFPNIESIFFTIEQTKLNANNTGGDWIVGSLFPCLHYLKFVQIRGIQGCPNELKFLQALLKKAIVLEKVTIFYYKTDSPERAAQLMEFKEMLLAYPSASPIGVDMLQRTPPTHESNSLETNSDNEGKVFEDFTELKDDPQINTGFEFMESSKLHCSSYNEQSLGCAESGEGSELWGKKGSEDRISELPDALIHHIFSFLDMKYVVQTSVLSRRWRYLWSSLRTIEVVDIPFIKAGDAYEVTFNRFINFVDRYDIASRISTWIMAAVKHNIQELRLLIFACEIIKLPDCLFTCKSLTKFVFCGAGVEHTGFLLPDTMHFPHLRYLALSGVTLADENTLISKFFSSCPVLESLLLIDCSIHFDFSSLSLKHFQLDNCDTSGPTDTTVKLCAPNLISIICKDYMSQDYFLENLSSLVTADIGIRVKYADEDPKPEMLKIYSELATDVKELYRARMIKLLRAVRNVTDLRLSSSPVLLEVVSGSLDLLAGDPYFQFCNLRFLKVVTWVSRNCMNVIAYLVKISPNIESIFLTIEQSELNTNNTGGDWIVGSSSFPCLHYLKFVQIQGIQGCLNELKLLQVLLKKAVVLEKVTLFCSETDSPDRAAQLVEFKEMLLAYPSASSSVSISIQS</sequence>
<dbReference type="Gene3D" id="3.80.10.10">
    <property type="entry name" value="Ribonuclease Inhibitor"/>
    <property type="match status" value="2"/>
</dbReference>
<evidence type="ECO:0000259" key="1">
    <source>
        <dbReference type="PROSITE" id="PS50181"/>
    </source>
</evidence>
<dbReference type="PANTHER" id="PTHR31900:SF34">
    <property type="entry name" value="EMB|CAB62440.1-RELATED"/>
    <property type="match status" value="1"/>
</dbReference>